<dbReference type="Pfam" id="PF14345">
    <property type="entry name" value="GDYXXLXY"/>
    <property type="match status" value="1"/>
</dbReference>
<comment type="caution">
    <text evidence="1">The sequence shown here is derived from an EMBL/GenBank/DDBJ whole genome shotgun (WGS) entry which is preliminary data.</text>
</comment>
<dbReference type="InterPro" id="IPR025833">
    <property type="entry name" value="GDYXXLXY"/>
</dbReference>
<dbReference type="EMBL" id="JBIPKE010000012">
    <property type="protein sequence ID" value="MFH6982578.1"/>
    <property type="molecule type" value="Genomic_DNA"/>
</dbReference>
<protein>
    <submittedName>
        <fullName evidence="1">GDYXXLXY domain-containing protein</fullName>
    </submittedName>
</protein>
<proteinExistence type="predicted"/>
<name>A0ABW7N4R9_9BACT</name>
<reference evidence="1 2" key="1">
    <citation type="journal article" date="2013" name="Int. J. Syst. Evol. Microbiol.">
        <title>Marinoscillum luteum sp. nov., isolated from marine sediment.</title>
        <authorList>
            <person name="Cha I.T."/>
            <person name="Park S.J."/>
            <person name="Kim S.J."/>
            <person name="Kim J.G."/>
            <person name="Jung M.Y."/>
            <person name="Shin K.S."/>
            <person name="Kwon K.K."/>
            <person name="Yang S.H."/>
            <person name="Seo Y.S."/>
            <person name="Rhee S.K."/>
        </authorList>
    </citation>
    <scope>NUCLEOTIDE SEQUENCE [LARGE SCALE GENOMIC DNA]</scope>
    <source>
        <strain evidence="1 2">KCTC 23939</strain>
    </source>
</reference>
<dbReference type="Proteomes" id="UP001610063">
    <property type="component" value="Unassembled WGS sequence"/>
</dbReference>
<organism evidence="1 2">
    <name type="scientific">Marinoscillum luteum</name>
    <dbReference type="NCBI Taxonomy" id="861051"/>
    <lineage>
        <taxon>Bacteria</taxon>
        <taxon>Pseudomonadati</taxon>
        <taxon>Bacteroidota</taxon>
        <taxon>Cytophagia</taxon>
        <taxon>Cytophagales</taxon>
        <taxon>Reichenbachiellaceae</taxon>
        <taxon>Marinoscillum</taxon>
    </lineage>
</organism>
<dbReference type="RefSeq" id="WP_395416265.1">
    <property type="nucleotide sequence ID" value="NZ_JBIPKE010000012.1"/>
</dbReference>
<evidence type="ECO:0000313" key="2">
    <source>
        <dbReference type="Proteomes" id="UP001610063"/>
    </source>
</evidence>
<gene>
    <name evidence="1" type="ORF">ACHKAR_03965</name>
</gene>
<evidence type="ECO:0000313" key="1">
    <source>
        <dbReference type="EMBL" id="MFH6982578.1"/>
    </source>
</evidence>
<accession>A0ABW7N4R9</accession>
<keyword evidence="2" id="KW-1185">Reference proteome</keyword>
<sequence>MSRSKILIPAFICVALLQLYVPGRMIWDREQVLIHGKEYLFKTAPIDPTDPFRGKYIQLNYEAATYPIAHKDDWTNRAAIYVTFSEDANGLAVIKTVSKEKPTDTPYFLKAHVDYVTYDDVLMIAYPFERFYMEESKAYEAEQEYNLATQGDTTLTYAVVHILEGSAVLEDVRINNTSIQEWVVQSRSEKE</sequence>